<dbReference type="EMBL" id="CP146609">
    <property type="protein sequence ID" value="WWX22736.1"/>
    <property type="molecule type" value="Genomic_DNA"/>
</dbReference>
<dbReference type="PANTHER" id="PTHR30632:SF0">
    <property type="entry name" value="SULFATE-BINDING PROTEIN"/>
    <property type="match status" value="1"/>
</dbReference>
<proteinExistence type="predicted"/>
<organism evidence="1 2">
    <name type="scientific">Pseudodesulfovibrio methanolicus</name>
    <dbReference type="NCBI Taxonomy" id="3126690"/>
    <lineage>
        <taxon>Bacteria</taxon>
        <taxon>Pseudomonadati</taxon>
        <taxon>Thermodesulfobacteriota</taxon>
        <taxon>Desulfovibrionia</taxon>
        <taxon>Desulfovibrionales</taxon>
        <taxon>Desulfovibrionaceae</taxon>
    </lineage>
</organism>
<dbReference type="Gene3D" id="3.40.190.10">
    <property type="entry name" value="Periplasmic binding protein-like II"/>
    <property type="match status" value="2"/>
</dbReference>
<protein>
    <submittedName>
        <fullName evidence="1">Substrate-binding domain-containing protein</fullName>
    </submittedName>
</protein>
<dbReference type="SUPFAM" id="SSF53850">
    <property type="entry name" value="Periplasmic binding protein-like II"/>
    <property type="match status" value="1"/>
</dbReference>
<evidence type="ECO:0000313" key="1">
    <source>
        <dbReference type="EMBL" id="WWX22736.1"/>
    </source>
</evidence>
<sequence>MTLPVLAAGSLRKALPAMAEAAGLRLDVRFGPAGLLRGRIEDGLRPDLFLSASMAHVRAVARLADYGEAVPLLENRLCLFGREEILSEGDALRAMLDPDSRLGTSTPGADPGGDYALAVFDRAETIRPGSRAMLRDRARALVGGDLPGKAAATGSPVADLFQAGKVDLFLGYRTTALDVIRRCPGLALLDLPPELAVRPVYGAVARDTDEARAALDVLRSAEAMEAAGRCGFHPPRKSDR</sequence>
<dbReference type="PANTHER" id="PTHR30632">
    <property type="entry name" value="MOLYBDATE-BINDING PERIPLASMIC PROTEIN"/>
    <property type="match status" value="1"/>
</dbReference>
<accession>A0ABZ2IVL3</accession>
<gene>
    <name evidence="1" type="ORF">V8V93_00725</name>
</gene>
<dbReference type="InterPro" id="IPR050682">
    <property type="entry name" value="ModA/WtpA"/>
</dbReference>
<dbReference type="RefSeq" id="WP_338668449.1">
    <property type="nucleotide sequence ID" value="NZ_CP146609.1"/>
</dbReference>
<keyword evidence="2" id="KW-1185">Reference proteome</keyword>
<reference evidence="1 2" key="1">
    <citation type="submission" date="2024-03" db="EMBL/GenBank/DDBJ databases">
        <title>Phenotype and Genome Characterization of a Sulfate-Reducing Bacterium Pseudodesulfovibrio sp. strain 5S69, isolated from Petroleum Reservoir in Tatarstan (Russia).</title>
        <authorList>
            <person name="Bidzhieva S.K."/>
            <person name="Kadnikov V."/>
            <person name="Tourova T.P."/>
            <person name="Samigullina S.R."/>
            <person name="Sokolova D.S."/>
            <person name="Poltaraus A.B."/>
            <person name="Avtukh A.N."/>
            <person name="Tereshina V.M."/>
            <person name="Mardanov A.V."/>
            <person name="Nazina T.N."/>
        </authorList>
    </citation>
    <scope>NUCLEOTIDE SEQUENCE [LARGE SCALE GENOMIC DNA]</scope>
    <source>
        <strain evidence="1 2">5S69</strain>
    </source>
</reference>
<evidence type="ECO:0000313" key="2">
    <source>
        <dbReference type="Proteomes" id="UP001385389"/>
    </source>
</evidence>
<dbReference type="Proteomes" id="UP001385389">
    <property type="component" value="Chromosome"/>
</dbReference>
<dbReference type="Pfam" id="PF13531">
    <property type="entry name" value="SBP_bac_11"/>
    <property type="match status" value="1"/>
</dbReference>
<name>A0ABZ2IVL3_9BACT</name>